<evidence type="ECO:0000256" key="1">
    <source>
        <dbReference type="ARBA" id="ARBA00005771"/>
    </source>
</evidence>
<gene>
    <name evidence="7" type="primary">LOC108510734</name>
</gene>
<feature type="domain" description="Sulfotransferase" evidence="5">
    <location>
        <begin position="69"/>
        <end position="330"/>
    </location>
</feature>
<dbReference type="SUPFAM" id="SSF52540">
    <property type="entry name" value="P-loop containing nucleoside triphosphate hydrolases"/>
    <property type="match status" value="1"/>
</dbReference>
<dbReference type="Proteomes" id="UP000228380">
    <property type="component" value="Unplaced"/>
</dbReference>
<dbReference type="PANTHER" id="PTHR11783">
    <property type="entry name" value="SULFOTRANSFERASE SULT"/>
    <property type="match status" value="1"/>
</dbReference>
<dbReference type="Pfam" id="PF00685">
    <property type="entry name" value="Sulfotransfer_1"/>
    <property type="match status" value="1"/>
</dbReference>
<dbReference type="RefSeq" id="XP_017696015.1">
    <property type="nucleotide sequence ID" value="XM_017840526.2"/>
</dbReference>
<evidence type="ECO:0000259" key="5">
    <source>
        <dbReference type="Pfam" id="PF00685"/>
    </source>
</evidence>
<name>A0A8B7MRV8_PHODC</name>
<dbReference type="AlphaFoldDB" id="A0A8B7MRV8"/>
<dbReference type="Gene3D" id="3.40.50.300">
    <property type="entry name" value="P-loop containing nucleotide triphosphate hydrolases"/>
    <property type="match status" value="1"/>
</dbReference>
<proteinExistence type="inferred from homology"/>
<sequence length="338" mass="38350">MATIPSKVQQEKEENPIPSPPQKYNDLISALPLCTSLPHLSLRQYQGFWFPDNWLPSIMTMQNHFKARPTDLILASYPKSGTTWLKALAFAVTTRTRYPLADHPLLSLNPHDCVLCVDELFADGHASKAEALPSPRLLATHTPYSVLPDSVTSAESECQIIYVCREAKDVAISGWHFGQNIPWLHVEEQHLLAENLKLFCQGLGPFGPIWDHILEYWRESQRRPNKVLFLKYEEMMEKPVENVKRLAEFVGCPFSEGEEREKVVEEIVQLCSLEKLKNLEVNKTGTLASTNIPNASFFRKGEVGDWRNHLDPEMARSVDEVCEQKLRGSGLTLGTIKD</sequence>
<evidence type="ECO:0000256" key="3">
    <source>
        <dbReference type="RuleBase" id="RU361155"/>
    </source>
</evidence>
<accession>A0A8B7MRV8</accession>
<keyword evidence="2 3" id="KW-0808">Transferase</keyword>
<dbReference type="KEGG" id="pda:108510734"/>
<comment type="similarity">
    <text evidence="1 3">Belongs to the sulfotransferase 1 family.</text>
</comment>
<evidence type="ECO:0000256" key="2">
    <source>
        <dbReference type="ARBA" id="ARBA00022679"/>
    </source>
</evidence>
<evidence type="ECO:0000313" key="7">
    <source>
        <dbReference type="RefSeq" id="XP_017696015.1"/>
    </source>
</evidence>
<protein>
    <recommendedName>
        <fullName evidence="3">Sulfotransferase</fullName>
        <ecNumber evidence="3">2.8.2.-</ecNumber>
    </recommendedName>
</protein>
<keyword evidence="6" id="KW-1185">Reference proteome</keyword>
<feature type="region of interest" description="Disordered" evidence="4">
    <location>
        <begin position="1"/>
        <end position="21"/>
    </location>
</feature>
<evidence type="ECO:0000313" key="6">
    <source>
        <dbReference type="Proteomes" id="UP000228380"/>
    </source>
</evidence>
<dbReference type="InterPro" id="IPR000863">
    <property type="entry name" value="Sulfotransferase_dom"/>
</dbReference>
<evidence type="ECO:0000256" key="4">
    <source>
        <dbReference type="SAM" id="MobiDB-lite"/>
    </source>
</evidence>
<dbReference type="InterPro" id="IPR027417">
    <property type="entry name" value="P-loop_NTPase"/>
</dbReference>
<reference evidence="7" key="1">
    <citation type="submission" date="2025-08" db="UniProtKB">
        <authorList>
            <consortium name="RefSeq"/>
        </authorList>
    </citation>
    <scope>IDENTIFICATION</scope>
    <source>
        <tissue evidence="7">Young leaves</tissue>
    </source>
</reference>
<dbReference type="GO" id="GO:0008146">
    <property type="term" value="F:sulfotransferase activity"/>
    <property type="evidence" value="ECO:0007669"/>
    <property type="project" value="InterPro"/>
</dbReference>
<dbReference type="OrthoDB" id="205623at2759"/>
<dbReference type="EC" id="2.8.2.-" evidence="3"/>
<dbReference type="GeneID" id="108510734"/>
<organism evidence="6 7">
    <name type="scientific">Phoenix dactylifera</name>
    <name type="common">Date palm</name>
    <dbReference type="NCBI Taxonomy" id="42345"/>
    <lineage>
        <taxon>Eukaryota</taxon>
        <taxon>Viridiplantae</taxon>
        <taxon>Streptophyta</taxon>
        <taxon>Embryophyta</taxon>
        <taxon>Tracheophyta</taxon>
        <taxon>Spermatophyta</taxon>
        <taxon>Magnoliopsida</taxon>
        <taxon>Liliopsida</taxon>
        <taxon>Arecaceae</taxon>
        <taxon>Coryphoideae</taxon>
        <taxon>Phoeniceae</taxon>
        <taxon>Phoenix</taxon>
    </lineage>
</organism>